<dbReference type="PANTHER" id="PTHR13935:SF106">
    <property type="entry name" value="ACHAETE-SCUTE COMPLEX PROTEIN T5-RELATED"/>
    <property type="match status" value="1"/>
</dbReference>
<organism evidence="7 8">
    <name type="scientific">Paralvinella palmiformis</name>
    <dbReference type="NCBI Taxonomy" id="53620"/>
    <lineage>
        <taxon>Eukaryota</taxon>
        <taxon>Metazoa</taxon>
        <taxon>Spiralia</taxon>
        <taxon>Lophotrochozoa</taxon>
        <taxon>Annelida</taxon>
        <taxon>Polychaeta</taxon>
        <taxon>Sedentaria</taxon>
        <taxon>Canalipalpata</taxon>
        <taxon>Terebellida</taxon>
        <taxon>Terebelliformia</taxon>
        <taxon>Alvinellidae</taxon>
        <taxon>Paralvinella</taxon>
    </lineage>
</organism>
<dbReference type="InterPro" id="IPR036638">
    <property type="entry name" value="HLH_DNA-bd_sf"/>
</dbReference>
<dbReference type="AlphaFoldDB" id="A0AAD9NA56"/>
<evidence type="ECO:0000256" key="5">
    <source>
        <dbReference type="SAM" id="MobiDB-lite"/>
    </source>
</evidence>
<dbReference type="GO" id="GO:0000981">
    <property type="term" value="F:DNA-binding transcription factor activity, RNA polymerase II-specific"/>
    <property type="evidence" value="ECO:0007669"/>
    <property type="project" value="TreeGrafter"/>
</dbReference>
<keyword evidence="4" id="KW-0539">Nucleus</keyword>
<name>A0AAD9NA56_9ANNE</name>
<dbReference type="Gene3D" id="4.10.280.10">
    <property type="entry name" value="Helix-loop-helix DNA-binding domain"/>
    <property type="match status" value="1"/>
</dbReference>
<evidence type="ECO:0000259" key="6">
    <source>
        <dbReference type="PROSITE" id="PS50888"/>
    </source>
</evidence>
<dbReference type="EMBL" id="JAODUP010000092">
    <property type="protein sequence ID" value="KAK2162742.1"/>
    <property type="molecule type" value="Genomic_DNA"/>
</dbReference>
<dbReference type="GO" id="GO:0090575">
    <property type="term" value="C:RNA polymerase II transcription regulator complex"/>
    <property type="evidence" value="ECO:0007669"/>
    <property type="project" value="TreeGrafter"/>
</dbReference>
<sequence>MSEAISAPIQLPEGTVGLLILQGTNPVSLVPSQDLLTAPVVSVAPITTNFSVTNMNNYNNNNNNAIINNNNNTIINNNNNNYETKNYQKPIKPAQGKAKKKKKSGTTPPLKPPKKFRDEDNEILRCKRRLDFAKLGLPFNKANPVAVARRNERERKRVKQINSTFSTLRDHLPSSYYQNKNPNKLSKVETLRGAIDYINTLQEMLDDYDSVNKAFQAGRLSQGGTPTPEQQQEQKEQDAQFQMELSEALHNVNQILSVHAAGGLQNIQVNSPTGSTCSSVCSAASSAETPGSGVPSTSPDCMDVQYSGSAPVYQTDANIPQSTPNLQVSLDEEDLMEFASWF</sequence>
<keyword evidence="3" id="KW-0238">DNA-binding</keyword>
<evidence type="ECO:0000313" key="8">
    <source>
        <dbReference type="Proteomes" id="UP001208570"/>
    </source>
</evidence>
<accession>A0AAD9NA56</accession>
<dbReference type="FunFam" id="4.10.280.10:FF:000029">
    <property type="entry name" value="Achaete-scute family bHLH transcription factor 1"/>
    <property type="match status" value="1"/>
</dbReference>
<evidence type="ECO:0000256" key="2">
    <source>
        <dbReference type="ARBA" id="ARBA00022902"/>
    </source>
</evidence>
<dbReference type="SMART" id="SM00353">
    <property type="entry name" value="HLH"/>
    <property type="match status" value="1"/>
</dbReference>
<dbReference type="InterPro" id="IPR015660">
    <property type="entry name" value="MASH1/Ascl1a-like"/>
</dbReference>
<dbReference type="GO" id="GO:0046983">
    <property type="term" value="F:protein dimerization activity"/>
    <property type="evidence" value="ECO:0007669"/>
    <property type="project" value="InterPro"/>
</dbReference>
<proteinExistence type="predicted"/>
<dbReference type="Pfam" id="PF00010">
    <property type="entry name" value="HLH"/>
    <property type="match status" value="1"/>
</dbReference>
<dbReference type="GO" id="GO:0007399">
    <property type="term" value="P:nervous system development"/>
    <property type="evidence" value="ECO:0007669"/>
    <property type="project" value="UniProtKB-KW"/>
</dbReference>
<feature type="region of interest" description="Disordered" evidence="5">
    <location>
        <begin position="218"/>
        <end position="238"/>
    </location>
</feature>
<dbReference type="SUPFAM" id="SSF47459">
    <property type="entry name" value="HLH, helix-loop-helix DNA-binding domain"/>
    <property type="match status" value="1"/>
</dbReference>
<evidence type="ECO:0000256" key="3">
    <source>
        <dbReference type="ARBA" id="ARBA00023125"/>
    </source>
</evidence>
<gene>
    <name evidence="7" type="ORF">LSH36_92g00045</name>
</gene>
<feature type="domain" description="BHLH" evidence="6">
    <location>
        <begin position="145"/>
        <end position="201"/>
    </location>
</feature>
<dbReference type="PANTHER" id="PTHR13935">
    <property type="entry name" value="ACHAETE-SCUTE TRANSCRIPTION FACTOR-RELATED"/>
    <property type="match status" value="1"/>
</dbReference>
<dbReference type="Proteomes" id="UP001208570">
    <property type="component" value="Unassembled WGS sequence"/>
</dbReference>
<dbReference type="InterPro" id="IPR011598">
    <property type="entry name" value="bHLH_dom"/>
</dbReference>
<evidence type="ECO:0000256" key="4">
    <source>
        <dbReference type="ARBA" id="ARBA00023242"/>
    </source>
</evidence>
<protein>
    <recommendedName>
        <fullName evidence="6">BHLH domain-containing protein</fullName>
    </recommendedName>
</protein>
<feature type="region of interest" description="Disordered" evidence="5">
    <location>
        <begin position="77"/>
        <end position="120"/>
    </location>
</feature>
<dbReference type="GO" id="GO:0000977">
    <property type="term" value="F:RNA polymerase II transcription regulatory region sequence-specific DNA binding"/>
    <property type="evidence" value="ECO:0007669"/>
    <property type="project" value="TreeGrafter"/>
</dbReference>
<dbReference type="PROSITE" id="PS50888">
    <property type="entry name" value="BHLH"/>
    <property type="match status" value="1"/>
</dbReference>
<keyword evidence="2" id="KW-0524">Neurogenesis</keyword>
<evidence type="ECO:0000313" key="7">
    <source>
        <dbReference type="EMBL" id="KAK2162742.1"/>
    </source>
</evidence>
<reference evidence="7" key="1">
    <citation type="journal article" date="2023" name="Mol. Biol. Evol.">
        <title>Third-Generation Sequencing Reveals the Adaptive Role of the Epigenome in Three Deep-Sea Polychaetes.</title>
        <authorList>
            <person name="Perez M."/>
            <person name="Aroh O."/>
            <person name="Sun Y."/>
            <person name="Lan Y."/>
            <person name="Juniper S.K."/>
            <person name="Young C.R."/>
            <person name="Angers B."/>
            <person name="Qian P.Y."/>
        </authorList>
    </citation>
    <scope>NUCLEOTIDE SEQUENCE</scope>
    <source>
        <strain evidence="7">P08H-3</strain>
    </source>
</reference>
<comment type="subcellular location">
    <subcellularLocation>
        <location evidence="1">Nucleus</location>
    </subcellularLocation>
</comment>
<comment type="caution">
    <text evidence="7">The sequence shown here is derived from an EMBL/GenBank/DDBJ whole genome shotgun (WGS) entry which is preliminary data.</text>
</comment>
<evidence type="ECO:0000256" key="1">
    <source>
        <dbReference type="ARBA" id="ARBA00004123"/>
    </source>
</evidence>
<keyword evidence="8" id="KW-1185">Reference proteome</keyword>